<protein>
    <submittedName>
        <fullName evidence="1">Uncharacterized protein</fullName>
    </submittedName>
</protein>
<keyword evidence="2" id="KW-1185">Reference proteome</keyword>
<dbReference type="Proteomes" id="UP000192578">
    <property type="component" value="Unassembled WGS sequence"/>
</dbReference>
<sequence length="134" mass="14809">MVLVSESIDLYQANAATRSSTAELETGGLKNPVNVSNFTSTSNDSVPVNDLAKETADFIKSLDHEGLRCLKQRRTISKTQLGKYITQLHSYWKKANPDMRNRFRNSILKQIDGLNVPIGIQHAIQEVLPGLVAG</sequence>
<organism evidence="1 2">
    <name type="scientific">Hypsibius exemplaris</name>
    <name type="common">Freshwater tardigrade</name>
    <dbReference type="NCBI Taxonomy" id="2072580"/>
    <lineage>
        <taxon>Eukaryota</taxon>
        <taxon>Metazoa</taxon>
        <taxon>Ecdysozoa</taxon>
        <taxon>Tardigrada</taxon>
        <taxon>Eutardigrada</taxon>
        <taxon>Parachela</taxon>
        <taxon>Hypsibioidea</taxon>
        <taxon>Hypsibiidae</taxon>
        <taxon>Hypsibius</taxon>
    </lineage>
</organism>
<evidence type="ECO:0000313" key="1">
    <source>
        <dbReference type="EMBL" id="OQV12282.1"/>
    </source>
</evidence>
<gene>
    <name evidence="1" type="ORF">BV898_13473</name>
</gene>
<dbReference type="EMBL" id="MTYJ01000149">
    <property type="protein sequence ID" value="OQV12282.1"/>
    <property type="molecule type" value="Genomic_DNA"/>
</dbReference>
<evidence type="ECO:0000313" key="2">
    <source>
        <dbReference type="Proteomes" id="UP000192578"/>
    </source>
</evidence>
<accession>A0A1W0WAT5</accession>
<proteinExistence type="predicted"/>
<reference evidence="2" key="1">
    <citation type="submission" date="2017-01" db="EMBL/GenBank/DDBJ databases">
        <title>Comparative genomics of anhydrobiosis in the tardigrade Hypsibius dujardini.</title>
        <authorList>
            <person name="Yoshida Y."/>
            <person name="Koutsovoulos G."/>
            <person name="Laetsch D."/>
            <person name="Stevens L."/>
            <person name="Kumar S."/>
            <person name="Horikawa D."/>
            <person name="Ishino K."/>
            <person name="Komine S."/>
            <person name="Tomita M."/>
            <person name="Blaxter M."/>
            <person name="Arakawa K."/>
        </authorList>
    </citation>
    <scope>NUCLEOTIDE SEQUENCE [LARGE SCALE GENOMIC DNA]</scope>
    <source>
        <strain evidence="2">Z151</strain>
    </source>
</reference>
<dbReference type="AlphaFoldDB" id="A0A1W0WAT5"/>
<name>A0A1W0WAT5_HYPEX</name>
<comment type="caution">
    <text evidence="1">The sequence shown here is derived from an EMBL/GenBank/DDBJ whole genome shotgun (WGS) entry which is preliminary data.</text>
</comment>